<dbReference type="PANTHER" id="PTHR47967">
    <property type="entry name" value="OS07G0603500 PROTEIN-RELATED"/>
    <property type="match status" value="1"/>
</dbReference>
<dbReference type="EMBL" id="JARAOO010000008">
    <property type="protein sequence ID" value="KAJ7960075.1"/>
    <property type="molecule type" value="Genomic_DNA"/>
</dbReference>
<dbReference type="Gene3D" id="2.40.70.10">
    <property type="entry name" value="Acid Proteases"/>
    <property type="match status" value="2"/>
</dbReference>
<dbReference type="InterPro" id="IPR032799">
    <property type="entry name" value="TAXi_C"/>
</dbReference>
<reference evidence="8" key="1">
    <citation type="journal article" date="2023" name="Science">
        <title>Elucidation of the pathway for biosynthesis of saponin adjuvants from the soapbark tree.</title>
        <authorList>
            <person name="Reed J."/>
            <person name="Orme A."/>
            <person name="El-Demerdash A."/>
            <person name="Owen C."/>
            <person name="Martin L.B.B."/>
            <person name="Misra R.C."/>
            <person name="Kikuchi S."/>
            <person name="Rejzek M."/>
            <person name="Martin A.C."/>
            <person name="Harkess A."/>
            <person name="Leebens-Mack J."/>
            <person name="Louveau T."/>
            <person name="Stephenson M.J."/>
            <person name="Osbourn A."/>
        </authorList>
    </citation>
    <scope>NUCLEOTIDE SEQUENCE</scope>
    <source>
        <strain evidence="8">S10</strain>
    </source>
</reference>
<evidence type="ECO:0000313" key="9">
    <source>
        <dbReference type="Proteomes" id="UP001163823"/>
    </source>
</evidence>
<proteinExistence type="inferred from homology"/>
<feature type="signal peptide" evidence="6">
    <location>
        <begin position="1"/>
        <end position="22"/>
    </location>
</feature>
<dbReference type="FunFam" id="2.40.70.10:FF:000090">
    <property type="entry name" value="Aspartyl protease family protein"/>
    <property type="match status" value="1"/>
</dbReference>
<accession>A0AAD7PMF5</accession>
<dbReference type="Proteomes" id="UP001163823">
    <property type="component" value="Chromosome 8"/>
</dbReference>
<evidence type="ECO:0000313" key="8">
    <source>
        <dbReference type="EMBL" id="KAJ7960075.1"/>
    </source>
</evidence>
<dbReference type="GO" id="GO:0004190">
    <property type="term" value="F:aspartic-type endopeptidase activity"/>
    <property type="evidence" value="ECO:0007669"/>
    <property type="project" value="UniProtKB-KW"/>
</dbReference>
<sequence>MALCRTSMLIFFFLFFFSLSTQLENQHHDQNNSFSLSFPLLSLSLSPNTSANLFSNSLFSNPKLNPRIGRTDGTTTPTPSYNYKFLFKYSMALVVSLPIGTPPQTQQMVLDTGSQLSWIQCHKKVPRKPPPTSSFDPSLSSSFSVLPCTHPLCKPRVPDFTLPTSCDQNRLCHYSYFYADGTLAEGNLVREKFSFSRSVSTPPLILGCATDSTSDTQGILGMNLGRFSFASQAKISKFSYCVPKRRVLPGSFSTGSFYLGNNPNSAGFRYVDLLTFRQSQRMPNLDPLAFTVGMQGIRIGGKKLNIPPFVFRPDAGGSGQTMIDSGSDFTFLVDEAYNKVREEVVRLAGFKLKKGYVYGGAADMCFDGNSMEIGRLIGDMVFEFDKGVEIVIPKDQIFAEVDGGVPCLGIGRSDMLGIASNIIGNFHQQNLWVEFDLIKRRVGFGKADCSRLV</sequence>
<dbReference type="GO" id="GO:0006508">
    <property type="term" value="P:proteolysis"/>
    <property type="evidence" value="ECO:0007669"/>
    <property type="project" value="UniProtKB-KW"/>
</dbReference>
<keyword evidence="4" id="KW-0378">Hydrolase</keyword>
<dbReference type="Pfam" id="PF14541">
    <property type="entry name" value="TAXi_C"/>
    <property type="match status" value="1"/>
</dbReference>
<dbReference type="Pfam" id="PF14543">
    <property type="entry name" value="TAXi_N"/>
    <property type="match status" value="1"/>
</dbReference>
<protein>
    <submittedName>
        <fullName evidence="8">Aspartic proteinase PCS1</fullName>
    </submittedName>
</protein>
<dbReference type="SUPFAM" id="SSF50630">
    <property type="entry name" value="Acid proteases"/>
    <property type="match status" value="1"/>
</dbReference>
<feature type="domain" description="Peptidase A1" evidence="7">
    <location>
        <begin position="93"/>
        <end position="445"/>
    </location>
</feature>
<evidence type="ECO:0000256" key="3">
    <source>
        <dbReference type="ARBA" id="ARBA00022750"/>
    </source>
</evidence>
<dbReference type="PANTHER" id="PTHR47967:SF31">
    <property type="entry name" value="ASPARTYL PROTEASE FAMILY PROTEIN"/>
    <property type="match status" value="1"/>
</dbReference>
<keyword evidence="9" id="KW-1185">Reference proteome</keyword>
<keyword evidence="3" id="KW-0064">Aspartyl protease</keyword>
<gene>
    <name evidence="8" type="ORF">O6P43_020567</name>
</gene>
<evidence type="ECO:0000256" key="6">
    <source>
        <dbReference type="SAM" id="SignalP"/>
    </source>
</evidence>
<dbReference type="KEGG" id="qsa:O6P43_020567"/>
<dbReference type="FunFam" id="2.40.70.10:FF:000105">
    <property type="entry name" value="aspartic proteinase PCS1"/>
    <property type="match status" value="1"/>
</dbReference>
<evidence type="ECO:0000256" key="5">
    <source>
        <dbReference type="ARBA" id="ARBA00023180"/>
    </source>
</evidence>
<dbReference type="InterPro" id="IPR032861">
    <property type="entry name" value="TAXi_N"/>
</dbReference>
<evidence type="ECO:0000256" key="4">
    <source>
        <dbReference type="ARBA" id="ARBA00022801"/>
    </source>
</evidence>
<keyword evidence="6" id="KW-0732">Signal</keyword>
<dbReference type="InterPro" id="IPR033121">
    <property type="entry name" value="PEPTIDASE_A1"/>
</dbReference>
<dbReference type="CDD" id="cd05476">
    <property type="entry name" value="pepsin_A_like_plant"/>
    <property type="match status" value="1"/>
</dbReference>
<dbReference type="InterPro" id="IPR051708">
    <property type="entry name" value="Plant_Aspart_Prot_A1"/>
</dbReference>
<name>A0AAD7PMF5_QUISA</name>
<dbReference type="InterPro" id="IPR021109">
    <property type="entry name" value="Peptidase_aspartic_dom_sf"/>
</dbReference>
<evidence type="ECO:0000259" key="7">
    <source>
        <dbReference type="PROSITE" id="PS51767"/>
    </source>
</evidence>
<dbReference type="AlphaFoldDB" id="A0AAD7PMF5"/>
<keyword evidence="2" id="KW-0645">Protease</keyword>
<evidence type="ECO:0000256" key="1">
    <source>
        <dbReference type="ARBA" id="ARBA00007447"/>
    </source>
</evidence>
<dbReference type="InterPro" id="IPR034161">
    <property type="entry name" value="Pepsin-like_plant"/>
</dbReference>
<comment type="caution">
    <text evidence="8">The sequence shown here is derived from an EMBL/GenBank/DDBJ whole genome shotgun (WGS) entry which is preliminary data.</text>
</comment>
<dbReference type="GO" id="GO:0005576">
    <property type="term" value="C:extracellular region"/>
    <property type="evidence" value="ECO:0007669"/>
    <property type="project" value="TreeGrafter"/>
</dbReference>
<keyword evidence="5" id="KW-0325">Glycoprotein</keyword>
<feature type="chain" id="PRO_5041964061" evidence="6">
    <location>
        <begin position="23"/>
        <end position="453"/>
    </location>
</feature>
<comment type="similarity">
    <text evidence="1">Belongs to the peptidase A1 family.</text>
</comment>
<evidence type="ECO:0000256" key="2">
    <source>
        <dbReference type="ARBA" id="ARBA00022670"/>
    </source>
</evidence>
<organism evidence="8 9">
    <name type="scientific">Quillaja saponaria</name>
    <name type="common">Soap bark tree</name>
    <dbReference type="NCBI Taxonomy" id="32244"/>
    <lineage>
        <taxon>Eukaryota</taxon>
        <taxon>Viridiplantae</taxon>
        <taxon>Streptophyta</taxon>
        <taxon>Embryophyta</taxon>
        <taxon>Tracheophyta</taxon>
        <taxon>Spermatophyta</taxon>
        <taxon>Magnoliopsida</taxon>
        <taxon>eudicotyledons</taxon>
        <taxon>Gunneridae</taxon>
        <taxon>Pentapetalae</taxon>
        <taxon>rosids</taxon>
        <taxon>fabids</taxon>
        <taxon>Fabales</taxon>
        <taxon>Quillajaceae</taxon>
        <taxon>Quillaja</taxon>
    </lineage>
</organism>
<dbReference type="PROSITE" id="PS00141">
    <property type="entry name" value="ASP_PROTEASE"/>
    <property type="match status" value="1"/>
</dbReference>
<dbReference type="InterPro" id="IPR001969">
    <property type="entry name" value="Aspartic_peptidase_AS"/>
</dbReference>
<dbReference type="PROSITE" id="PS51767">
    <property type="entry name" value="PEPTIDASE_A1"/>
    <property type="match status" value="1"/>
</dbReference>